<accession>A0A6A6SI67</accession>
<proteinExistence type="predicted"/>
<reference evidence="1" key="1">
    <citation type="journal article" date="2020" name="Stud. Mycol.">
        <title>101 Dothideomycetes genomes: a test case for predicting lifestyles and emergence of pathogens.</title>
        <authorList>
            <person name="Haridas S."/>
            <person name="Albert R."/>
            <person name="Binder M."/>
            <person name="Bloem J."/>
            <person name="Labutti K."/>
            <person name="Salamov A."/>
            <person name="Andreopoulos B."/>
            <person name="Baker S."/>
            <person name="Barry K."/>
            <person name="Bills G."/>
            <person name="Bluhm B."/>
            <person name="Cannon C."/>
            <person name="Castanera R."/>
            <person name="Culley D."/>
            <person name="Daum C."/>
            <person name="Ezra D."/>
            <person name="Gonzalez J."/>
            <person name="Henrissat B."/>
            <person name="Kuo A."/>
            <person name="Liang C."/>
            <person name="Lipzen A."/>
            <person name="Lutzoni F."/>
            <person name="Magnuson J."/>
            <person name="Mondo S."/>
            <person name="Nolan M."/>
            <person name="Ohm R."/>
            <person name="Pangilinan J."/>
            <person name="Park H.-J."/>
            <person name="Ramirez L."/>
            <person name="Alfaro M."/>
            <person name="Sun H."/>
            <person name="Tritt A."/>
            <person name="Yoshinaga Y."/>
            <person name="Zwiers L.-H."/>
            <person name="Turgeon B."/>
            <person name="Goodwin S."/>
            <person name="Spatafora J."/>
            <person name="Crous P."/>
            <person name="Grigoriev I."/>
        </authorList>
    </citation>
    <scope>NUCLEOTIDE SEQUENCE</scope>
    <source>
        <strain evidence="1">CBS 122681</strain>
    </source>
</reference>
<dbReference type="OrthoDB" id="3801132at2759"/>
<organism evidence="1 2">
    <name type="scientific">Lophiostoma macrostomum CBS 122681</name>
    <dbReference type="NCBI Taxonomy" id="1314788"/>
    <lineage>
        <taxon>Eukaryota</taxon>
        <taxon>Fungi</taxon>
        <taxon>Dikarya</taxon>
        <taxon>Ascomycota</taxon>
        <taxon>Pezizomycotina</taxon>
        <taxon>Dothideomycetes</taxon>
        <taxon>Pleosporomycetidae</taxon>
        <taxon>Pleosporales</taxon>
        <taxon>Lophiostomataceae</taxon>
        <taxon>Lophiostoma</taxon>
    </lineage>
</organism>
<dbReference type="Proteomes" id="UP000799324">
    <property type="component" value="Unassembled WGS sequence"/>
</dbReference>
<name>A0A6A6SI67_9PLEO</name>
<dbReference type="AlphaFoldDB" id="A0A6A6SI67"/>
<evidence type="ECO:0000313" key="1">
    <source>
        <dbReference type="EMBL" id="KAF2647270.1"/>
    </source>
</evidence>
<keyword evidence="2" id="KW-1185">Reference proteome</keyword>
<sequence>MVAVNMKFHEVQREPSNRSRYSLLRVCRQIYAETALLPYNLNWFFAETIRDSLSILSNAYIQNRIRSIAIVLVDACRTLDGDGIQGVLWWLCKWPSLRRFHIFILPDPTRSPLVCCALYGGMDGFRQKVLRPQMERIRKVFADGVSKRIKQGAPSQLNSATHV</sequence>
<dbReference type="EMBL" id="MU004645">
    <property type="protein sequence ID" value="KAF2647270.1"/>
    <property type="molecule type" value="Genomic_DNA"/>
</dbReference>
<protein>
    <submittedName>
        <fullName evidence="1">Uncharacterized protein</fullName>
    </submittedName>
</protein>
<gene>
    <name evidence="1" type="ORF">K491DRAFT_317629</name>
</gene>
<evidence type="ECO:0000313" key="2">
    <source>
        <dbReference type="Proteomes" id="UP000799324"/>
    </source>
</evidence>